<feature type="transmembrane region" description="Helical" evidence="8">
    <location>
        <begin position="428"/>
        <end position="453"/>
    </location>
</feature>
<evidence type="ECO:0000256" key="4">
    <source>
        <dbReference type="ARBA" id="ARBA00022475"/>
    </source>
</evidence>
<keyword evidence="3 8" id="KW-0813">Transport</keyword>
<evidence type="ECO:0000256" key="3">
    <source>
        <dbReference type="ARBA" id="ARBA00022448"/>
    </source>
</evidence>
<dbReference type="HOGENOM" id="CLU_021628_0_0_9"/>
<dbReference type="PANTHER" id="PTHR30003">
    <property type="entry name" value="L-LACTATE PERMEASE"/>
    <property type="match status" value="1"/>
</dbReference>
<dbReference type="RefSeq" id="WP_013076557.1">
    <property type="nucleotide sequence ID" value="NC_014098.1"/>
</dbReference>
<organism evidence="9 10">
    <name type="scientific">Kyrpidia tusciae (strain DSM 2912 / NBRC 15312 / T2)</name>
    <name type="common">Bacillus tusciae</name>
    <dbReference type="NCBI Taxonomy" id="562970"/>
    <lineage>
        <taxon>Bacteria</taxon>
        <taxon>Bacillati</taxon>
        <taxon>Bacillota</taxon>
        <taxon>Bacilli</taxon>
        <taxon>Bacillales</taxon>
        <taxon>Alicyclobacillaceae</taxon>
        <taxon>Kyrpidia</taxon>
    </lineage>
</organism>
<evidence type="ECO:0000256" key="6">
    <source>
        <dbReference type="ARBA" id="ARBA00022989"/>
    </source>
</evidence>
<feature type="transmembrane region" description="Helical" evidence="8">
    <location>
        <begin position="69"/>
        <end position="92"/>
    </location>
</feature>
<feature type="transmembrane region" description="Helical" evidence="8">
    <location>
        <begin position="306"/>
        <end position="324"/>
    </location>
</feature>
<evidence type="ECO:0000256" key="7">
    <source>
        <dbReference type="ARBA" id="ARBA00023136"/>
    </source>
</evidence>
<gene>
    <name evidence="9" type="ordered locus">Btus_2617</name>
</gene>
<dbReference type="GO" id="GO:0015295">
    <property type="term" value="F:solute:proton symporter activity"/>
    <property type="evidence" value="ECO:0007669"/>
    <property type="project" value="TreeGrafter"/>
</dbReference>
<evidence type="ECO:0000256" key="2">
    <source>
        <dbReference type="ARBA" id="ARBA00010100"/>
    </source>
</evidence>
<feature type="transmembrane region" description="Helical" evidence="8">
    <location>
        <begin position="200"/>
        <end position="218"/>
    </location>
</feature>
<comment type="subcellular location">
    <subcellularLocation>
        <location evidence="1 8">Cell membrane</location>
        <topology evidence="1 8">Multi-pass membrane protein</topology>
    </subcellularLocation>
</comment>
<protein>
    <recommendedName>
        <fullName evidence="8">L-lactate permease</fullName>
    </recommendedName>
</protein>
<feature type="transmembrane region" description="Helical" evidence="8">
    <location>
        <begin position="253"/>
        <end position="270"/>
    </location>
</feature>
<dbReference type="Proteomes" id="UP000002368">
    <property type="component" value="Chromosome"/>
</dbReference>
<proteinExistence type="inferred from homology"/>
<keyword evidence="6 8" id="KW-1133">Transmembrane helix</keyword>
<keyword evidence="7 8" id="KW-0472">Membrane</keyword>
<dbReference type="OrthoDB" id="9761056at2"/>
<keyword evidence="5 8" id="KW-0812">Transmembrane</keyword>
<dbReference type="InterPro" id="IPR003804">
    <property type="entry name" value="Lactate_perm"/>
</dbReference>
<comment type="function">
    <text evidence="8">Uptake of L-lactate across the membrane. Can also transport D-lactate and glycolate.</text>
</comment>
<dbReference type="GO" id="GO:0005886">
    <property type="term" value="C:plasma membrane"/>
    <property type="evidence" value="ECO:0007669"/>
    <property type="project" value="UniProtKB-SubCell"/>
</dbReference>
<dbReference type="EMBL" id="CP002017">
    <property type="protein sequence ID" value="ADG07274.1"/>
    <property type="molecule type" value="Genomic_DNA"/>
</dbReference>
<feature type="transmembrane region" description="Helical" evidence="8">
    <location>
        <begin position="402"/>
        <end position="421"/>
    </location>
</feature>
<evidence type="ECO:0000313" key="10">
    <source>
        <dbReference type="Proteomes" id="UP000002368"/>
    </source>
</evidence>
<evidence type="ECO:0000256" key="5">
    <source>
        <dbReference type="ARBA" id="ARBA00022692"/>
    </source>
</evidence>
<dbReference type="GO" id="GO:0015129">
    <property type="term" value="F:lactate transmembrane transporter activity"/>
    <property type="evidence" value="ECO:0007669"/>
    <property type="project" value="UniProtKB-UniRule"/>
</dbReference>
<evidence type="ECO:0000256" key="8">
    <source>
        <dbReference type="RuleBase" id="RU365092"/>
    </source>
</evidence>
<feature type="transmembrane region" description="Helical" evidence="8">
    <location>
        <begin position="363"/>
        <end position="382"/>
    </location>
</feature>
<feature type="transmembrane region" description="Helical" evidence="8">
    <location>
        <begin position="42"/>
        <end position="63"/>
    </location>
</feature>
<comment type="similarity">
    <text evidence="2 8">Belongs to the lactate permease family.</text>
</comment>
<reference evidence="9 10" key="1">
    <citation type="journal article" date="2011" name="Stand. Genomic Sci.">
        <title>Complete genome sequence of the thermophilic, hydrogen-oxidizing Bacillus tusciae type strain (T2) and reclassification in the new genus, Kyrpidia gen. nov. as Kyrpidia tusciae comb. nov. and emendation of the family Alicyclobacillaceae da Costa and Rainey, 2010.</title>
        <authorList>
            <person name="Klenk H.P."/>
            <person name="Lapidus A."/>
            <person name="Chertkov O."/>
            <person name="Copeland A."/>
            <person name="Del Rio T.G."/>
            <person name="Nolan M."/>
            <person name="Lucas S."/>
            <person name="Chen F."/>
            <person name="Tice H."/>
            <person name="Cheng J.F."/>
            <person name="Han C."/>
            <person name="Bruce D."/>
            <person name="Goodwin L."/>
            <person name="Pitluck S."/>
            <person name="Pati A."/>
            <person name="Ivanova N."/>
            <person name="Mavromatis K."/>
            <person name="Daum C."/>
            <person name="Chen A."/>
            <person name="Palaniappan K."/>
            <person name="Chang Y.J."/>
            <person name="Land M."/>
            <person name="Hauser L."/>
            <person name="Jeffries C.D."/>
            <person name="Detter J.C."/>
            <person name="Rohde M."/>
            <person name="Abt B."/>
            <person name="Pukall R."/>
            <person name="Goker M."/>
            <person name="Bristow J."/>
            <person name="Markowitz V."/>
            <person name="Hugenholtz P."/>
            <person name="Eisen J.A."/>
        </authorList>
    </citation>
    <scope>NUCLEOTIDE SEQUENCE [LARGE SCALE GENOMIC DNA]</scope>
    <source>
        <strain evidence="9 10">DSM 2912</strain>
    </source>
</reference>
<dbReference type="STRING" id="562970.Btus_2617"/>
<feature type="transmembrane region" description="Helical" evidence="8">
    <location>
        <begin position="120"/>
        <end position="150"/>
    </location>
</feature>
<feature type="transmembrane region" description="Helical" evidence="8">
    <location>
        <begin position="156"/>
        <end position="179"/>
    </location>
</feature>
<evidence type="ECO:0000256" key="1">
    <source>
        <dbReference type="ARBA" id="ARBA00004651"/>
    </source>
</evidence>
<feature type="transmembrane region" description="Helical" evidence="8">
    <location>
        <begin position="224"/>
        <end position="246"/>
    </location>
</feature>
<keyword evidence="4 8" id="KW-1003">Cell membrane</keyword>
<keyword evidence="10" id="KW-1185">Reference proteome</keyword>
<evidence type="ECO:0000313" key="9">
    <source>
        <dbReference type="EMBL" id="ADG07274.1"/>
    </source>
</evidence>
<dbReference type="AlphaFoldDB" id="D5WU22"/>
<dbReference type="eggNOG" id="COG1620">
    <property type="taxonomic scope" value="Bacteria"/>
</dbReference>
<dbReference type="Pfam" id="PF02652">
    <property type="entry name" value="Lactate_perm"/>
    <property type="match status" value="1"/>
</dbReference>
<dbReference type="NCBIfam" id="TIGR00795">
    <property type="entry name" value="lctP"/>
    <property type="match status" value="1"/>
</dbReference>
<feature type="transmembrane region" description="Helical" evidence="8">
    <location>
        <begin position="526"/>
        <end position="547"/>
    </location>
</feature>
<feature type="transmembrane region" description="Helical" evidence="8">
    <location>
        <begin position="15"/>
        <end position="35"/>
    </location>
</feature>
<accession>D5WU22</accession>
<dbReference type="KEGG" id="bts:Btus_2617"/>
<dbReference type="PANTHER" id="PTHR30003:SF0">
    <property type="entry name" value="GLYCOLATE PERMEASE GLCA-RELATED"/>
    <property type="match status" value="1"/>
</dbReference>
<name>D5WU22_KYRT2</name>
<sequence length="549" mass="58694">MSPWHQVYYPVGGSLWLSALVAVIPIAFFFWALAVRRMKGHVAGLLTLLLAVILAIIVNGMPVPMAVSTAIYGMLSGLWPIGWIVFTAVFLYNITEESGYFRVIRDSITGLTGDRRMQALLIAFSFSAFMEGSAGFGTPVAIAAAILAGLGFNPLYAAGICLVANSAPVAFGAIGIPITTAAQVTGMDAHTISQVVGRQLPILSLFLPFWLVLIMSGWKRTIEVLPAILISGGSFAITQFLVSNFVGPELPDIASAFVSLIALALFLRVWRPKEEFHFADEKADAIVNQAAAARQQHSSGDMVRAWAPWVILTVMIIIWSLPAFKSAVAGTTIAVNWPWLNKLVVSVPPVAAKNTPMAAVWKFDWLGATGTSILIASILSMFVVRMSVGTWFKVLVRTFRQLLWPLVTIAAVLGFGHVTNYSSMSATIALALAGTGVLFPLFSPILGWLGVFLTGSDTSSNVLFGNLQKITAEQLGLNPYLMVGANSSGGVTGKMISPQSIAVGASATGLAGREGEIYRFTLKHSILFVLIVSVITTIEAYVFPGLIPK</sequence>